<keyword evidence="2" id="KW-0472">Membrane</keyword>
<dbReference type="Proteomes" id="UP001431634">
    <property type="component" value="Unassembled WGS sequence"/>
</dbReference>
<dbReference type="SUPFAM" id="SSF51905">
    <property type="entry name" value="FAD/NAD(P)-binding domain"/>
    <property type="match status" value="1"/>
</dbReference>
<keyword evidence="2" id="KW-1133">Transmembrane helix</keyword>
<evidence type="ECO:0000256" key="2">
    <source>
        <dbReference type="SAM" id="Phobius"/>
    </source>
</evidence>
<dbReference type="Pfam" id="PF13738">
    <property type="entry name" value="Pyr_redox_3"/>
    <property type="match status" value="1"/>
</dbReference>
<comment type="caution">
    <text evidence="3">The sequence shown here is derived from an EMBL/GenBank/DDBJ whole genome shotgun (WGS) entry which is preliminary data.</text>
</comment>
<keyword evidence="2" id="KW-0812">Transmembrane</keyword>
<dbReference type="InterPro" id="IPR050982">
    <property type="entry name" value="Auxin_biosynth/cation_transpt"/>
</dbReference>
<reference evidence="3" key="1">
    <citation type="submission" date="2023-05" db="EMBL/GenBank/DDBJ databases">
        <title>Whole genome sequence of Commensalibacter sp.</title>
        <authorList>
            <person name="Charoenyingcharoen P."/>
            <person name="Yukphan P."/>
        </authorList>
    </citation>
    <scope>NUCLEOTIDE SEQUENCE</scope>
    <source>
        <strain evidence="3">TBRC 16381</strain>
    </source>
</reference>
<dbReference type="PANTHER" id="PTHR43539">
    <property type="entry name" value="FLAVIN-BINDING MONOOXYGENASE-LIKE PROTEIN (AFU_ORTHOLOGUE AFUA_4G09220)"/>
    <property type="match status" value="1"/>
</dbReference>
<evidence type="ECO:0000256" key="1">
    <source>
        <dbReference type="ARBA" id="ARBA00023002"/>
    </source>
</evidence>
<dbReference type="RefSeq" id="WP_281447129.1">
    <property type="nucleotide sequence ID" value="NZ_JASBAO010000001.1"/>
</dbReference>
<keyword evidence="4" id="KW-1185">Reference proteome</keyword>
<dbReference type="GO" id="GO:0016491">
    <property type="term" value="F:oxidoreductase activity"/>
    <property type="evidence" value="ECO:0007669"/>
    <property type="project" value="UniProtKB-KW"/>
</dbReference>
<protein>
    <submittedName>
        <fullName evidence="3">NAD(P)/FAD-dependent oxidoreductase</fullName>
        <ecNumber evidence="3">1.14.13.-</ecNumber>
    </submittedName>
</protein>
<dbReference type="Gene3D" id="3.50.50.60">
    <property type="entry name" value="FAD/NAD(P)-binding domain"/>
    <property type="match status" value="1"/>
</dbReference>
<sequence>MNKTKNYSGYTSLTELEQAVKRDLDIMSFPSKDWSPKKEYNGQPVLDVAVLGAGQAGLAIGFGLSRHNIKNIRIFDKAIRGEEGPWTTYARMVTLRTPKYLKGPELGYANLSFRSWYEASFGEQAWQDLDKIPKETWKEYLDWFRDINQLPVESDRNCVGVEWDNGIFTLLFQDHLGQQYTVYARKIVLATGIDGNGKWFSPDFLKILPKEYYAHTSEHIDFDKLKGKRIGVLGGGASAFDNAATALEQGAGRVDLCLRRKIIPSVNPHRWMEQTGFLCHYAYLPDHQRWAFMQRICDLNQPPPQDTFWRCRQHENFFYHTGCQWTSVELVDNEIHVETTTGKMIFDFLIIGTGFTIDLTARPETASYASSVALWSDRFTPDEGMENAVLGSYPYLTENYQFLPKNPDDPKKEMLSSIYNFTFGALISMGLSGASISGMYFGVDRLVKSVGRGLFLEDGDYHLQSLLDYNVKELVDLNPPKSV</sequence>
<evidence type="ECO:0000313" key="4">
    <source>
        <dbReference type="Proteomes" id="UP001431634"/>
    </source>
</evidence>
<name>A0ABT6PZ01_9PROT</name>
<dbReference type="InterPro" id="IPR036188">
    <property type="entry name" value="FAD/NAD-bd_sf"/>
</dbReference>
<accession>A0ABT6PZ01</accession>
<feature type="transmembrane region" description="Helical" evidence="2">
    <location>
        <begin position="418"/>
        <end position="443"/>
    </location>
</feature>
<organism evidence="3 4">
    <name type="scientific">Commensalibacter oyaizuii</name>
    <dbReference type="NCBI Taxonomy" id="3043873"/>
    <lineage>
        <taxon>Bacteria</taxon>
        <taxon>Pseudomonadati</taxon>
        <taxon>Pseudomonadota</taxon>
        <taxon>Alphaproteobacteria</taxon>
        <taxon>Acetobacterales</taxon>
        <taxon>Acetobacteraceae</taxon>
    </lineage>
</organism>
<dbReference type="EC" id="1.14.13.-" evidence="3"/>
<proteinExistence type="predicted"/>
<dbReference type="PANTHER" id="PTHR43539:SF91">
    <property type="entry name" value="FAD-DEPENDENT URATE HYDROXYLASE"/>
    <property type="match status" value="1"/>
</dbReference>
<keyword evidence="1 3" id="KW-0560">Oxidoreductase</keyword>
<gene>
    <name evidence="3" type="ORF">QJV27_00995</name>
</gene>
<dbReference type="EMBL" id="JASBAO010000001">
    <property type="protein sequence ID" value="MDI2089965.1"/>
    <property type="molecule type" value="Genomic_DNA"/>
</dbReference>
<evidence type="ECO:0000313" key="3">
    <source>
        <dbReference type="EMBL" id="MDI2089965.1"/>
    </source>
</evidence>